<dbReference type="InterPro" id="IPR006146">
    <property type="entry name" value="5'-Nucleotdase_CS"/>
</dbReference>
<accession>A0AA37XE73</accession>
<protein>
    <submittedName>
        <fullName evidence="2">Uncharacterized protein</fullName>
    </submittedName>
</protein>
<dbReference type="InterPro" id="IPR029052">
    <property type="entry name" value="Metallo-depent_PP-like"/>
</dbReference>
<dbReference type="GO" id="GO:0000166">
    <property type="term" value="F:nucleotide binding"/>
    <property type="evidence" value="ECO:0007669"/>
    <property type="project" value="InterPro"/>
</dbReference>
<dbReference type="EMBL" id="BSUM01000001">
    <property type="protein sequence ID" value="GMA31532.1"/>
    <property type="molecule type" value="Genomic_DNA"/>
</dbReference>
<dbReference type="SUPFAM" id="SSF56300">
    <property type="entry name" value="Metallo-dependent phosphatases"/>
    <property type="match status" value="1"/>
</dbReference>
<sequence length="113" mass="11985">MVEPPDTREDTMPAHRRLSLGVATIGAAALTLPLAAPAGADVVAPDPLELTLVATTDLHGHVRDWDYFRNAPFPATDSLGVARASTAINEIREARVRTPSSSSTTGTRSRARL</sequence>
<dbReference type="PROSITE" id="PS00785">
    <property type="entry name" value="5_NUCLEOTIDASE_1"/>
    <property type="match status" value="1"/>
</dbReference>
<keyword evidence="3" id="KW-1185">Reference proteome</keyword>
<dbReference type="GO" id="GO:0016788">
    <property type="term" value="F:hydrolase activity, acting on ester bonds"/>
    <property type="evidence" value="ECO:0007669"/>
    <property type="project" value="InterPro"/>
</dbReference>
<evidence type="ECO:0000313" key="3">
    <source>
        <dbReference type="Proteomes" id="UP001157161"/>
    </source>
</evidence>
<feature type="compositionally biased region" description="Low complexity" evidence="1">
    <location>
        <begin position="97"/>
        <end position="113"/>
    </location>
</feature>
<evidence type="ECO:0000256" key="1">
    <source>
        <dbReference type="SAM" id="MobiDB-lite"/>
    </source>
</evidence>
<dbReference type="AlphaFoldDB" id="A0AA37XE73"/>
<reference evidence="2" key="2">
    <citation type="submission" date="2023-02" db="EMBL/GenBank/DDBJ databases">
        <authorList>
            <person name="Sun Q."/>
            <person name="Mori K."/>
        </authorList>
    </citation>
    <scope>NUCLEOTIDE SEQUENCE</scope>
    <source>
        <strain evidence="2">NBRC 112290</strain>
    </source>
</reference>
<comment type="caution">
    <text evidence="2">The sequence shown here is derived from an EMBL/GenBank/DDBJ whole genome shotgun (WGS) entry which is preliminary data.</text>
</comment>
<evidence type="ECO:0000313" key="2">
    <source>
        <dbReference type="EMBL" id="GMA31532.1"/>
    </source>
</evidence>
<reference evidence="2" key="1">
    <citation type="journal article" date="2014" name="Int. J. Syst. Evol. Microbiol.">
        <title>Complete genome sequence of Corynebacterium casei LMG S-19264T (=DSM 44701T), isolated from a smear-ripened cheese.</title>
        <authorList>
            <consortium name="US DOE Joint Genome Institute (JGI-PGF)"/>
            <person name="Walter F."/>
            <person name="Albersmeier A."/>
            <person name="Kalinowski J."/>
            <person name="Ruckert C."/>
        </authorList>
    </citation>
    <scope>NUCLEOTIDE SEQUENCE</scope>
    <source>
        <strain evidence="2">NBRC 112290</strain>
    </source>
</reference>
<proteinExistence type="predicted"/>
<feature type="region of interest" description="Disordered" evidence="1">
    <location>
        <begin position="92"/>
        <end position="113"/>
    </location>
</feature>
<name>A0AA37XE73_9MICO</name>
<gene>
    <name evidence="2" type="ORF">GCM10025875_15240</name>
</gene>
<organism evidence="2 3">
    <name type="scientific">Litorihabitans aurantiacus</name>
    <dbReference type="NCBI Taxonomy" id="1930061"/>
    <lineage>
        <taxon>Bacteria</taxon>
        <taxon>Bacillati</taxon>
        <taxon>Actinomycetota</taxon>
        <taxon>Actinomycetes</taxon>
        <taxon>Micrococcales</taxon>
        <taxon>Beutenbergiaceae</taxon>
        <taxon>Litorihabitans</taxon>
    </lineage>
</organism>
<dbReference type="GO" id="GO:0046872">
    <property type="term" value="F:metal ion binding"/>
    <property type="evidence" value="ECO:0007669"/>
    <property type="project" value="InterPro"/>
</dbReference>
<dbReference type="Gene3D" id="3.60.21.10">
    <property type="match status" value="1"/>
</dbReference>
<dbReference type="Proteomes" id="UP001157161">
    <property type="component" value="Unassembled WGS sequence"/>
</dbReference>